<dbReference type="Gene3D" id="2.140.10.10">
    <property type="entry name" value="Quinoprotein alcohol dehydrogenase-like superfamily"/>
    <property type="match status" value="1"/>
</dbReference>
<reference evidence="2" key="1">
    <citation type="submission" date="2013-07" db="EMBL/GenBank/DDBJ databases">
        <title>Sub-species coevolution in mutualistic symbiosis.</title>
        <authorList>
            <person name="Murfin K."/>
            <person name="Klassen J."/>
            <person name="Lee M."/>
            <person name="Forst S."/>
            <person name="Stock P."/>
            <person name="Goodrich-Blair H."/>
        </authorList>
    </citation>
    <scope>NUCLEOTIDE SEQUENCE [LARGE SCALE GENOMIC DNA]</scope>
    <source>
        <strain evidence="2">Puntauvense</strain>
    </source>
</reference>
<dbReference type="InterPro" id="IPR002372">
    <property type="entry name" value="PQQ_rpt_dom"/>
</dbReference>
<sequence length="83" mass="9104">MGGPLVTKRGVTFFSGSMDYYLRAIDSRSGSELWRSRLPVGSQAAPITYIGKKTRKQFVVVTAGGAQRSDKDRGDYVIAYTLP</sequence>
<protein>
    <recommendedName>
        <fullName evidence="1">Pyrrolo-quinoline quinone repeat domain-containing protein</fullName>
    </recommendedName>
</protein>
<dbReference type="Proteomes" id="UP000028511">
    <property type="component" value="Unassembled WGS sequence"/>
</dbReference>
<evidence type="ECO:0000313" key="3">
    <source>
        <dbReference type="Proteomes" id="UP000028511"/>
    </source>
</evidence>
<evidence type="ECO:0000259" key="1">
    <source>
        <dbReference type="Pfam" id="PF01011"/>
    </source>
</evidence>
<dbReference type="Pfam" id="PF01011">
    <property type="entry name" value="PQQ"/>
    <property type="match status" value="1"/>
</dbReference>
<organism evidence="2 3">
    <name type="scientific">Xenorhabdus bovienii str. puntauvense</name>
    <dbReference type="NCBI Taxonomy" id="1398201"/>
    <lineage>
        <taxon>Bacteria</taxon>
        <taxon>Pseudomonadati</taxon>
        <taxon>Pseudomonadota</taxon>
        <taxon>Gammaproteobacteria</taxon>
        <taxon>Enterobacterales</taxon>
        <taxon>Morganellaceae</taxon>
        <taxon>Xenorhabdus</taxon>
    </lineage>
</organism>
<feature type="domain" description="Pyrrolo-quinoline quinone repeat" evidence="1">
    <location>
        <begin position="1"/>
        <end position="59"/>
    </location>
</feature>
<evidence type="ECO:0000313" key="2">
    <source>
        <dbReference type="EMBL" id="CDG98328.1"/>
    </source>
</evidence>
<dbReference type="SMART" id="SM00564">
    <property type="entry name" value="PQQ"/>
    <property type="match status" value="1"/>
</dbReference>
<comment type="caution">
    <text evidence="2">The sequence shown here is derived from an EMBL/GenBank/DDBJ whole genome shotgun (WGS) entry which is preliminary data.</text>
</comment>
<accession>A0A077NIU0</accession>
<dbReference type="HOGENOM" id="CLU_089236_1_0_6"/>
<gene>
    <name evidence="2" type="ORF">XBP1_2990112</name>
</gene>
<dbReference type="EMBL" id="CBSW010000222">
    <property type="protein sequence ID" value="CDG98328.1"/>
    <property type="molecule type" value="Genomic_DNA"/>
</dbReference>
<proteinExistence type="predicted"/>
<dbReference type="SUPFAM" id="SSF50998">
    <property type="entry name" value="Quinoprotein alcohol dehydrogenase-like"/>
    <property type="match status" value="1"/>
</dbReference>
<dbReference type="InterPro" id="IPR011047">
    <property type="entry name" value="Quinoprotein_ADH-like_sf"/>
</dbReference>
<dbReference type="AlphaFoldDB" id="A0A077NIU0"/>
<dbReference type="InterPro" id="IPR018391">
    <property type="entry name" value="PQQ_b-propeller_rpt"/>
</dbReference>
<name>A0A077NIU0_XENBV</name>